<evidence type="ECO:0000256" key="1">
    <source>
        <dbReference type="ARBA" id="ARBA00010692"/>
    </source>
</evidence>
<name>A0ABT7QMB7_9GAMM</name>
<dbReference type="Gene3D" id="1.10.1760.20">
    <property type="match status" value="1"/>
</dbReference>
<organism evidence="4 5">
    <name type="scientific">Candidatus Doriopsillibacter californiensis</name>
    <dbReference type="NCBI Taxonomy" id="2970740"/>
    <lineage>
        <taxon>Bacteria</taxon>
        <taxon>Pseudomonadati</taxon>
        <taxon>Pseudomonadota</taxon>
        <taxon>Gammaproteobacteria</taxon>
        <taxon>Candidatus Tethybacterales</taxon>
        <taxon>Candidatus Persebacteraceae</taxon>
        <taxon>Candidatus Doriopsillibacter</taxon>
    </lineage>
</organism>
<dbReference type="EMBL" id="JANQAO010000003">
    <property type="protein sequence ID" value="MDM5147864.1"/>
    <property type="molecule type" value="Genomic_DNA"/>
</dbReference>
<reference evidence="4" key="1">
    <citation type="submission" date="2022-08" db="EMBL/GenBank/DDBJ databases">
        <authorList>
            <person name="Dzunkova M."/>
            <person name="La Clair J."/>
            <person name="Tyml T."/>
            <person name="Doud D."/>
            <person name="Schulz F."/>
            <person name="Piquer S."/>
            <person name="Porcel Sanchis D."/>
            <person name="Osborn A."/>
            <person name="Robinson D."/>
            <person name="Louie K.B."/>
            <person name="Bowen B.P."/>
            <person name="Bowers R."/>
            <person name="Lee J."/>
            <person name="Arnau Llombart V."/>
            <person name="Diaz Villanueva W."/>
            <person name="Gosliner T."/>
            <person name="Northen T."/>
            <person name="Cheng J.-F."/>
            <person name="Burkart M.D."/>
            <person name="Woyke T."/>
        </authorList>
    </citation>
    <scope>NUCLEOTIDE SEQUENCE</scope>
    <source>
        <strain evidence="4">Df01</strain>
    </source>
</reference>
<keyword evidence="3" id="KW-0812">Transmembrane</keyword>
<feature type="transmembrane region" description="Helical" evidence="3">
    <location>
        <begin position="57"/>
        <end position="79"/>
    </location>
</feature>
<keyword evidence="2" id="KW-0813">Transport</keyword>
<dbReference type="PIRSF" id="PIRSF016661">
    <property type="entry name" value="BioY"/>
    <property type="match status" value="1"/>
</dbReference>
<gene>
    <name evidence="4" type="ORF">NQX30_05715</name>
</gene>
<feature type="transmembrane region" description="Helical" evidence="3">
    <location>
        <begin position="99"/>
        <end position="120"/>
    </location>
</feature>
<reference evidence="4" key="2">
    <citation type="journal article" date="2023" name="Microbiome">
        <title>Synthase-selected sorting approach identifies a beta-lactone synthase in a nudibranch symbiotic bacterium.</title>
        <authorList>
            <person name="Dzunkova M."/>
            <person name="La Clair J.J."/>
            <person name="Tyml T."/>
            <person name="Doud D."/>
            <person name="Schulz F."/>
            <person name="Piquer-Esteban S."/>
            <person name="Porcel Sanchis D."/>
            <person name="Osborn A."/>
            <person name="Robinson D."/>
            <person name="Louie K.B."/>
            <person name="Bowen B.P."/>
            <person name="Bowers R.M."/>
            <person name="Lee J."/>
            <person name="Arnau V."/>
            <person name="Diaz-Villanueva W."/>
            <person name="Stepanauskas R."/>
            <person name="Gosliner T."/>
            <person name="Date S.V."/>
            <person name="Northen T.R."/>
            <person name="Cheng J.F."/>
            <person name="Burkart M.D."/>
            <person name="Woyke T."/>
        </authorList>
    </citation>
    <scope>NUCLEOTIDE SEQUENCE</scope>
    <source>
        <strain evidence="4">Df01</strain>
    </source>
</reference>
<feature type="transmembrane region" description="Helical" evidence="3">
    <location>
        <begin position="167"/>
        <end position="190"/>
    </location>
</feature>
<evidence type="ECO:0000313" key="4">
    <source>
        <dbReference type="EMBL" id="MDM5147864.1"/>
    </source>
</evidence>
<dbReference type="Proteomes" id="UP001168167">
    <property type="component" value="Unassembled WGS sequence"/>
</dbReference>
<evidence type="ECO:0000256" key="2">
    <source>
        <dbReference type="PIRNR" id="PIRNR016661"/>
    </source>
</evidence>
<keyword evidence="5" id="KW-1185">Reference proteome</keyword>
<comment type="subcellular location">
    <subcellularLocation>
        <location evidence="2">Cell membrane</location>
        <topology evidence="2">Multi-pass membrane protein</topology>
    </subcellularLocation>
</comment>
<keyword evidence="2 3" id="KW-0472">Membrane</keyword>
<keyword evidence="3" id="KW-1133">Transmembrane helix</keyword>
<comment type="similarity">
    <text evidence="1 2">Belongs to the BioY family.</text>
</comment>
<keyword evidence="2" id="KW-1003">Cell membrane</keyword>
<evidence type="ECO:0000256" key="3">
    <source>
        <dbReference type="SAM" id="Phobius"/>
    </source>
</evidence>
<dbReference type="InterPro" id="IPR003784">
    <property type="entry name" value="BioY"/>
</dbReference>
<protein>
    <recommendedName>
        <fullName evidence="2">Biotin transporter</fullName>
    </recommendedName>
</protein>
<comment type="caution">
    <text evidence="4">The sequence shown here is derived from an EMBL/GenBank/DDBJ whole genome shotgun (WGS) entry which is preliminary data.</text>
</comment>
<accession>A0ABT7QMB7</accession>
<proteinExistence type="inferred from homology"/>
<sequence>MNTRKSHLTIAQLLWPEVSTSSYSRAAILALTGSLLLTVSAKVQVPFYPIPVTMQTMIVMLLGMAYGSRLGVATVLLYLAEGAVGLPVFAGSPEKGIGLAYMLSGTGGYLIGFVLAAGICGRLAERGLDRTVYFVALVMFVGHVAIYVPGLLWLGTVIGWDKPILQLGLFPFIPGDILKLALAALSLPVAAKMARRFQSRGD</sequence>
<dbReference type="Pfam" id="PF02632">
    <property type="entry name" value="BioY"/>
    <property type="match status" value="1"/>
</dbReference>
<feature type="transmembrane region" description="Helical" evidence="3">
    <location>
        <begin position="132"/>
        <end position="155"/>
    </location>
</feature>
<dbReference type="PANTHER" id="PTHR34295">
    <property type="entry name" value="BIOTIN TRANSPORTER BIOY"/>
    <property type="match status" value="1"/>
</dbReference>
<dbReference type="PANTHER" id="PTHR34295:SF1">
    <property type="entry name" value="BIOTIN TRANSPORTER BIOY"/>
    <property type="match status" value="1"/>
</dbReference>
<evidence type="ECO:0000313" key="5">
    <source>
        <dbReference type="Proteomes" id="UP001168167"/>
    </source>
</evidence>